<evidence type="ECO:0000313" key="1">
    <source>
        <dbReference type="EMBL" id="RCH95575.1"/>
    </source>
</evidence>
<accession>A0A367K0A5</accession>
<name>A0A367K0A5_RHIST</name>
<organism evidence="1 2">
    <name type="scientific">Rhizopus stolonifer</name>
    <name type="common">Rhizopus nigricans</name>
    <dbReference type="NCBI Taxonomy" id="4846"/>
    <lineage>
        <taxon>Eukaryota</taxon>
        <taxon>Fungi</taxon>
        <taxon>Fungi incertae sedis</taxon>
        <taxon>Mucoromycota</taxon>
        <taxon>Mucoromycotina</taxon>
        <taxon>Mucoromycetes</taxon>
        <taxon>Mucorales</taxon>
        <taxon>Mucorineae</taxon>
        <taxon>Rhizopodaceae</taxon>
        <taxon>Rhizopus</taxon>
    </lineage>
</organism>
<feature type="non-terminal residue" evidence="1">
    <location>
        <position position="1"/>
    </location>
</feature>
<dbReference type="Proteomes" id="UP000253551">
    <property type="component" value="Unassembled WGS sequence"/>
</dbReference>
<sequence length="58" mass="6736">GLSSPIPKPNDKHISKMRVIIQQIPAIQLRKTDKIIGPDGEERPNPIWHEIYGKRRRI</sequence>
<dbReference type="AlphaFoldDB" id="A0A367K0A5"/>
<reference evidence="1 2" key="1">
    <citation type="journal article" date="2018" name="G3 (Bethesda)">
        <title>Phylogenetic and Phylogenomic Definition of Rhizopus Species.</title>
        <authorList>
            <person name="Gryganskyi A.P."/>
            <person name="Golan J."/>
            <person name="Dolatabadi S."/>
            <person name="Mondo S."/>
            <person name="Robb S."/>
            <person name="Idnurm A."/>
            <person name="Muszewska A."/>
            <person name="Steczkiewicz K."/>
            <person name="Masonjones S."/>
            <person name="Liao H.L."/>
            <person name="Gajdeczka M.T."/>
            <person name="Anike F."/>
            <person name="Vuek A."/>
            <person name="Anishchenko I.M."/>
            <person name="Voigt K."/>
            <person name="de Hoog G.S."/>
            <person name="Smith M.E."/>
            <person name="Heitman J."/>
            <person name="Vilgalys R."/>
            <person name="Stajich J.E."/>
        </authorList>
    </citation>
    <scope>NUCLEOTIDE SEQUENCE [LARGE SCALE GENOMIC DNA]</scope>
    <source>
        <strain evidence="1 2">LSU 92-RS-03</strain>
    </source>
</reference>
<evidence type="ECO:0000313" key="2">
    <source>
        <dbReference type="Proteomes" id="UP000253551"/>
    </source>
</evidence>
<gene>
    <name evidence="1" type="ORF">CU098_011636</name>
</gene>
<protein>
    <submittedName>
        <fullName evidence="1">Uncharacterized protein</fullName>
    </submittedName>
</protein>
<comment type="caution">
    <text evidence="1">The sequence shown here is derived from an EMBL/GenBank/DDBJ whole genome shotgun (WGS) entry which is preliminary data.</text>
</comment>
<dbReference type="OrthoDB" id="2286114at2759"/>
<keyword evidence="2" id="KW-1185">Reference proteome</keyword>
<dbReference type="EMBL" id="PJQM01002413">
    <property type="protein sequence ID" value="RCH95575.1"/>
    <property type="molecule type" value="Genomic_DNA"/>
</dbReference>
<proteinExistence type="predicted"/>